<sequence>MGASDEVRNCQRLFDWPIPTTEATQWPVLSYFSGTGFTRNAERCTKFHLSKSFLLEDLVFRSMRLYRPTDSQPFDGLGPKFDKDLHPDNKTVCQISSI</sequence>
<dbReference type="Proteomes" id="UP000499080">
    <property type="component" value="Unassembled WGS sequence"/>
</dbReference>
<accession>A0A4Y2HA32</accession>
<evidence type="ECO:0000313" key="2">
    <source>
        <dbReference type="Proteomes" id="UP000499080"/>
    </source>
</evidence>
<evidence type="ECO:0000313" key="1">
    <source>
        <dbReference type="EMBL" id="GBM62261.1"/>
    </source>
</evidence>
<reference evidence="1 2" key="1">
    <citation type="journal article" date="2019" name="Sci. Rep.">
        <title>Orb-weaving spider Araneus ventricosus genome elucidates the spidroin gene catalogue.</title>
        <authorList>
            <person name="Kono N."/>
            <person name="Nakamura H."/>
            <person name="Ohtoshi R."/>
            <person name="Moran D.A.P."/>
            <person name="Shinohara A."/>
            <person name="Yoshida Y."/>
            <person name="Fujiwara M."/>
            <person name="Mori M."/>
            <person name="Tomita M."/>
            <person name="Arakawa K."/>
        </authorList>
    </citation>
    <scope>NUCLEOTIDE SEQUENCE [LARGE SCALE GENOMIC DNA]</scope>
</reference>
<protein>
    <submittedName>
        <fullName evidence="1">Uncharacterized protein</fullName>
    </submittedName>
</protein>
<name>A0A4Y2HA32_ARAVE</name>
<dbReference type="AlphaFoldDB" id="A0A4Y2HA32"/>
<comment type="caution">
    <text evidence="1">The sequence shown here is derived from an EMBL/GenBank/DDBJ whole genome shotgun (WGS) entry which is preliminary data.</text>
</comment>
<keyword evidence="2" id="KW-1185">Reference proteome</keyword>
<proteinExistence type="predicted"/>
<dbReference type="EMBL" id="BGPR01257773">
    <property type="protein sequence ID" value="GBM62261.1"/>
    <property type="molecule type" value="Genomic_DNA"/>
</dbReference>
<organism evidence="1 2">
    <name type="scientific">Araneus ventricosus</name>
    <name type="common">Orbweaver spider</name>
    <name type="synonym">Epeira ventricosa</name>
    <dbReference type="NCBI Taxonomy" id="182803"/>
    <lineage>
        <taxon>Eukaryota</taxon>
        <taxon>Metazoa</taxon>
        <taxon>Ecdysozoa</taxon>
        <taxon>Arthropoda</taxon>
        <taxon>Chelicerata</taxon>
        <taxon>Arachnida</taxon>
        <taxon>Araneae</taxon>
        <taxon>Araneomorphae</taxon>
        <taxon>Entelegynae</taxon>
        <taxon>Araneoidea</taxon>
        <taxon>Araneidae</taxon>
        <taxon>Araneus</taxon>
    </lineage>
</organism>
<gene>
    <name evidence="1" type="ORF">AVEN_191296_1</name>
</gene>